<dbReference type="Pfam" id="PF14285">
    <property type="entry name" value="DUF4367"/>
    <property type="match status" value="1"/>
</dbReference>
<feature type="transmembrane region" description="Helical" evidence="1">
    <location>
        <begin position="64"/>
        <end position="86"/>
    </location>
</feature>
<dbReference type="EMBL" id="DVLU01000091">
    <property type="protein sequence ID" value="HIT85943.1"/>
    <property type="molecule type" value="Genomic_DNA"/>
</dbReference>
<accession>A0A9D1H473</accession>
<evidence type="ECO:0000313" key="4">
    <source>
        <dbReference type="Proteomes" id="UP000824165"/>
    </source>
</evidence>
<evidence type="ECO:0000259" key="2">
    <source>
        <dbReference type="Pfam" id="PF14285"/>
    </source>
</evidence>
<reference evidence="3" key="1">
    <citation type="submission" date="2020-10" db="EMBL/GenBank/DDBJ databases">
        <authorList>
            <person name="Gilroy R."/>
        </authorList>
    </citation>
    <scope>NUCLEOTIDE SEQUENCE</scope>
    <source>
        <strain evidence="3">CHK181-108</strain>
    </source>
</reference>
<feature type="domain" description="DUF4367" evidence="2">
    <location>
        <begin position="123"/>
        <end position="225"/>
    </location>
</feature>
<protein>
    <submittedName>
        <fullName evidence="3">DUF4367 domain-containing protein</fullName>
    </submittedName>
</protein>
<dbReference type="Proteomes" id="UP000824165">
    <property type="component" value="Unassembled WGS sequence"/>
</dbReference>
<organism evidence="3 4">
    <name type="scientific">Candidatus Ornithomonoglobus intestinigallinarum</name>
    <dbReference type="NCBI Taxonomy" id="2840894"/>
    <lineage>
        <taxon>Bacteria</taxon>
        <taxon>Bacillati</taxon>
        <taxon>Bacillota</taxon>
        <taxon>Clostridia</taxon>
        <taxon>Candidatus Ornithomonoglobus</taxon>
    </lineage>
</organism>
<keyword evidence="1" id="KW-1133">Transmembrane helix</keyword>
<keyword evidence="1" id="KW-0472">Membrane</keyword>
<reference evidence="3" key="2">
    <citation type="journal article" date="2021" name="PeerJ">
        <title>Extensive microbial diversity within the chicken gut microbiome revealed by metagenomics and culture.</title>
        <authorList>
            <person name="Gilroy R."/>
            <person name="Ravi A."/>
            <person name="Getino M."/>
            <person name="Pursley I."/>
            <person name="Horton D.L."/>
            <person name="Alikhan N.F."/>
            <person name="Baker D."/>
            <person name="Gharbi K."/>
            <person name="Hall N."/>
            <person name="Watson M."/>
            <person name="Adriaenssens E.M."/>
            <person name="Foster-Nyarko E."/>
            <person name="Jarju S."/>
            <person name="Secka A."/>
            <person name="Antonio M."/>
            <person name="Oren A."/>
            <person name="Chaudhuri R.R."/>
            <person name="La Ragione R."/>
            <person name="Hildebrand F."/>
            <person name="Pallen M.J."/>
        </authorList>
    </citation>
    <scope>NUCLEOTIDE SEQUENCE</scope>
    <source>
        <strain evidence="3">CHK181-108</strain>
    </source>
</reference>
<dbReference type="AlphaFoldDB" id="A0A9D1H473"/>
<name>A0A9D1H473_9FIRM</name>
<sequence length="228" mass="25946">MNNDVFDRLHDMLIDEALSAADELPDKNIPEEAPVEFPEEFEKRMDKLFGDERRRARRTHPRRYAKRIIILAAAFTAAAAATVMSVEALRVRFLNTFILPLKTNTEIRFSGGGDMPKSFDADIKFGYIPDGFNVTQADRNSQGVFFKLDNGDKYFSISVYLYSENAVAGIDTENAKTENIDINGNTALYSEKPEVQILFWVDGTYMYMMDGNIGRDRLVQIAQNLKVY</sequence>
<comment type="caution">
    <text evidence="3">The sequence shown here is derived from an EMBL/GenBank/DDBJ whole genome shotgun (WGS) entry which is preliminary data.</text>
</comment>
<gene>
    <name evidence="3" type="ORF">IAA60_08605</name>
</gene>
<proteinExistence type="predicted"/>
<keyword evidence="1" id="KW-0812">Transmembrane</keyword>
<evidence type="ECO:0000256" key="1">
    <source>
        <dbReference type="SAM" id="Phobius"/>
    </source>
</evidence>
<dbReference type="InterPro" id="IPR025377">
    <property type="entry name" value="DUF4367"/>
</dbReference>
<evidence type="ECO:0000313" key="3">
    <source>
        <dbReference type="EMBL" id="HIT85943.1"/>
    </source>
</evidence>